<feature type="domain" description="Xylose isomerase-like TIM barrel" evidence="2">
    <location>
        <begin position="65"/>
        <end position="286"/>
    </location>
</feature>
<reference evidence="3 4" key="1">
    <citation type="submission" date="2016-10" db="EMBL/GenBank/DDBJ databases">
        <authorList>
            <person name="de Groot N.N."/>
        </authorList>
    </citation>
    <scope>NUCLEOTIDE SEQUENCE [LARGE SCALE GENOMIC DNA]</scope>
    <source>
        <strain evidence="3 4">CGMCC 1.10267</strain>
    </source>
</reference>
<dbReference type="Gene3D" id="3.20.20.150">
    <property type="entry name" value="Divalent-metal-dependent TIM barrel enzymes"/>
    <property type="match status" value="1"/>
</dbReference>
<dbReference type="AlphaFoldDB" id="A0A1G7SUJ1"/>
<proteinExistence type="predicted"/>
<dbReference type="PANTHER" id="PTHR12110">
    <property type="entry name" value="HYDROXYPYRUVATE ISOMERASE"/>
    <property type="match status" value="1"/>
</dbReference>
<dbReference type="InterPro" id="IPR036237">
    <property type="entry name" value="Xyl_isomerase-like_sf"/>
</dbReference>
<protein>
    <submittedName>
        <fullName evidence="3">Sugar phosphate isomerase/epimerase</fullName>
    </submittedName>
</protein>
<dbReference type="InterPro" id="IPR013022">
    <property type="entry name" value="Xyl_isomerase-like_TIM-brl"/>
</dbReference>
<keyword evidence="1" id="KW-0732">Signal</keyword>
<evidence type="ECO:0000256" key="1">
    <source>
        <dbReference type="SAM" id="SignalP"/>
    </source>
</evidence>
<dbReference type="EMBL" id="FNCS01000001">
    <property type="protein sequence ID" value="SDG26786.1"/>
    <property type="molecule type" value="Genomic_DNA"/>
</dbReference>
<feature type="chain" id="PRO_5011683795" evidence="1">
    <location>
        <begin position="32"/>
        <end position="311"/>
    </location>
</feature>
<dbReference type="GO" id="GO:0016853">
    <property type="term" value="F:isomerase activity"/>
    <property type="evidence" value="ECO:0007669"/>
    <property type="project" value="UniProtKB-KW"/>
</dbReference>
<dbReference type="PANTHER" id="PTHR12110:SF41">
    <property type="entry name" value="INOSOSE DEHYDRATASE"/>
    <property type="match status" value="1"/>
</dbReference>
<dbReference type="RefSeq" id="WP_090592140.1">
    <property type="nucleotide sequence ID" value="NZ_FNCS01000001.1"/>
</dbReference>
<accession>A0A1G7SUJ1</accession>
<organism evidence="3 4">
    <name type="scientific">Pelagibacterium luteolum</name>
    <dbReference type="NCBI Taxonomy" id="440168"/>
    <lineage>
        <taxon>Bacteria</taxon>
        <taxon>Pseudomonadati</taxon>
        <taxon>Pseudomonadota</taxon>
        <taxon>Alphaproteobacteria</taxon>
        <taxon>Hyphomicrobiales</taxon>
        <taxon>Devosiaceae</taxon>
        <taxon>Pelagibacterium</taxon>
    </lineage>
</organism>
<keyword evidence="4" id="KW-1185">Reference proteome</keyword>
<dbReference type="Pfam" id="PF01261">
    <property type="entry name" value="AP_endonuc_2"/>
    <property type="match status" value="1"/>
</dbReference>
<gene>
    <name evidence="3" type="ORF">SAMN04487974_101740</name>
</gene>
<dbReference type="SUPFAM" id="SSF51658">
    <property type="entry name" value="Xylose isomerase-like"/>
    <property type="match status" value="1"/>
</dbReference>
<name>A0A1G7SUJ1_9HYPH</name>
<evidence type="ECO:0000313" key="3">
    <source>
        <dbReference type="EMBL" id="SDG26786.1"/>
    </source>
</evidence>
<keyword evidence="3" id="KW-0413">Isomerase</keyword>
<evidence type="ECO:0000313" key="4">
    <source>
        <dbReference type="Proteomes" id="UP000199495"/>
    </source>
</evidence>
<dbReference type="InterPro" id="IPR050312">
    <property type="entry name" value="IolE/XylAMocC-like"/>
</dbReference>
<evidence type="ECO:0000259" key="2">
    <source>
        <dbReference type="Pfam" id="PF01261"/>
    </source>
</evidence>
<dbReference type="OrthoDB" id="9798407at2"/>
<feature type="signal peptide" evidence="1">
    <location>
        <begin position="1"/>
        <end position="31"/>
    </location>
</feature>
<sequence length="311" mass="32863">MNSPKVFGATLLAGAGALAMMAALTSAPAFAQSSEMSHLGIPVDRIGLVGFTVRDQLGEDPRATIEAVAACGIENIEFSGPDLEGDVPSFQGVDVNQISEFADEFGFSVPSLGVNAGDLQDRLDKVIEAAQAVGASYVRISGNRPQEGVAQTEDDYLALAEILNTAGGPLQEAGITVAYHNHGWEFEDLGDGRTGMDVLLAETDPESVAFELDLYWSETGGGDAIALIEDHPGRFPLLHVKDAMMVTNDAGEEAPTFATVGQGYIDFAAIFEHAETAGTEYFFIENDQPDPDGVTVACESYDYMVSAEAPN</sequence>
<dbReference type="STRING" id="440168.SAMN04487974_101740"/>
<dbReference type="Proteomes" id="UP000199495">
    <property type="component" value="Unassembled WGS sequence"/>
</dbReference>